<gene>
    <name evidence="1" type="ORF">G6Z34_15250</name>
</gene>
<dbReference type="EMBL" id="JAALLZ010000010">
    <property type="protein sequence ID" value="NGU31434.1"/>
    <property type="molecule type" value="Genomic_DNA"/>
</dbReference>
<proteinExistence type="predicted"/>
<name>A0AAP7BX19_CLOPF</name>
<organism evidence="1 2">
    <name type="scientific">Clostridium perfringens</name>
    <dbReference type="NCBI Taxonomy" id="1502"/>
    <lineage>
        <taxon>Bacteria</taxon>
        <taxon>Bacillati</taxon>
        <taxon>Bacillota</taxon>
        <taxon>Clostridia</taxon>
        <taxon>Eubacteriales</taxon>
        <taxon>Clostridiaceae</taxon>
        <taxon>Clostridium</taxon>
    </lineage>
</organism>
<sequence length="311" mass="36461">MGRKKKKFKVLMEWCYFNDGIKKRRLNVNNIEPDDYKSKYRGNLTCICGCEARIKFTNKKNGKKILSTWNKEGKKHDPDICPYYVEYRNVKGRNKLIEKSELGMVSDEKVEASLKRKFKNLMLKFNQNDINIDKNYNSKIINDGEKNIYTVKNDDTGETKSINNGRISYMESETINDDYNMLIRGIIGNVDNIYISEGKEENEEGLEGFYGYINLKSNYNKIHVYFPQAYYEGNEYKLKDLKRFLEILRKENKSKNMIVACYGMIKRKDDSKNGFNINIINPKHIIINGMTVKEILNKCSIEELEGDEIII</sequence>
<dbReference type="Proteomes" id="UP000481454">
    <property type="component" value="Unassembled WGS sequence"/>
</dbReference>
<comment type="caution">
    <text evidence="1">The sequence shown here is derived from an EMBL/GenBank/DDBJ whole genome shotgun (WGS) entry which is preliminary data.</text>
</comment>
<reference evidence="1 2" key="1">
    <citation type="submission" date="2020-02" db="EMBL/GenBank/DDBJ databases">
        <title>Genomic Insights into the Phylogeny and Genetic Plasticity of the Human and Animal Enteric Pathogen Clostridium perfringens.</title>
        <authorList>
            <person name="Feng Y."/>
            <person name="Hu Y."/>
        </authorList>
    </citation>
    <scope>NUCLEOTIDE SEQUENCE [LARGE SCALE GENOMIC DNA]</scope>
    <source>
        <strain evidence="1 2">CP-40</strain>
    </source>
</reference>
<protein>
    <submittedName>
        <fullName evidence="1">Uncharacterized protein</fullName>
    </submittedName>
</protein>
<dbReference type="AlphaFoldDB" id="A0AAP7BX19"/>
<dbReference type="RefSeq" id="WP_003458232.1">
    <property type="nucleotide sequence ID" value="NZ_CATNWX010000009.1"/>
</dbReference>
<accession>A0AAP7BX19</accession>
<evidence type="ECO:0000313" key="1">
    <source>
        <dbReference type="EMBL" id="NGU31434.1"/>
    </source>
</evidence>
<evidence type="ECO:0000313" key="2">
    <source>
        <dbReference type="Proteomes" id="UP000481454"/>
    </source>
</evidence>